<reference evidence="9 10" key="1">
    <citation type="submission" date="2018-05" db="EMBL/GenBank/DDBJ databases">
        <title>Draft genome of Methanospirillum stamsii Pt1.</title>
        <authorList>
            <person name="Dueholm M.S."/>
            <person name="Nielsen P.H."/>
            <person name="Bakmann L.F."/>
            <person name="Otzen D.E."/>
        </authorList>
    </citation>
    <scope>NUCLEOTIDE SEQUENCE [LARGE SCALE GENOMIC DNA]</scope>
    <source>
        <strain evidence="9 10">Pt1</strain>
    </source>
</reference>
<evidence type="ECO:0000256" key="4">
    <source>
        <dbReference type="ARBA" id="ARBA00029447"/>
    </source>
</evidence>
<comment type="caution">
    <text evidence="9">The sequence shown here is derived from an EMBL/GenBank/DDBJ whole genome shotgun (WGS) entry which is preliminary data.</text>
</comment>
<dbReference type="SUPFAM" id="SSF58104">
    <property type="entry name" value="Methyl-accepting chemotaxis protein (MCP) signaling domain"/>
    <property type="match status" value="1"/>
</dbReference>
<evidence type="ECO:0000313" key="10">
    <source>
        <dbReference type="Proteomes" id="UP000245934"/>
    </source>
</evidence>
<keyword evidence="2" id="KW-0997">Cell inner membrane</keyword>
<dbReference type="CDD" id="cd11386">
    <property type="entry name" value="MCP_signal"/>
    <property type="match status" value="1"/>
</dbReference>
<dbReference type="Pfam" id="PF00015">
    <property type="entry name" value="MCPsignal"/>
    <property type="match status" value="1"/>
</dbReference>
<sequence>MGFPVSHDSYIWDLIILTYTICTSDPGTLKNILDGISASVQIVGPDGKFLDCNAATLRQFRVGSVHDIIGHLPSEFSPEKQNDGTDSGFASQKFVEQALNGELVSFEWDHRRSDGTVFPCQVTLNKIEYEKKICLLSTTVEITEIVSLRKKSEFIVQNAPTPIMDINPDLSIRTGNNAFGALVDLSFEELKNIKLTDFDIRSRVGGSLSEGLALKQDVSGEMEAVVPAGTVYLQYYYKPFYSDDGNLVSIIAYYINKTEEKTAVKDILALTDRCQAGHLDARLDVARYHGEIRNLTEGINKTLDSIIGPLNVAAEYVDRISKGDLPQKITDDYSGDFNEIKNNLNTCIDSLKTLIGDTNEMYKAQKAGDIEAFIPLDKYPGFYRDIVSGYNDVAALHVSSVLKILSVLASYAEGNFEPVLERLPGKQTLANEKLDLLRNNILNLIADCNLLIQSSLEGNLEKRADGSKHLGDYRKIIEGINATLDAIVRPMQDAAVILERMAVNDHSTGMDESAYKGSFADFARSINLVRTRVNHIADSIIKIADGDMSDLEEYRQIGRRSEKDRVVPGLIKAFSNLQALTDETLYLVKAASEGNFNVRVDVANHEGEYRRIIVGVNEILDSVITPVKEAIRVCQEYANSNFFVRVDSGLQVAGEWIGFKNALDNIGIHVCDAILKIQMQVQDLATYAEEATASTEEVSSGAQQIAKNAGGVSANAEQGEDGIEQVLKAMEDLTITVGEVSQRAELVSVSASEANTISKNGIGLAKKSESAMTGIMDSTREVDEIVKDINRQMDEIGKIVRLITDISNQTNLLALNAAIEAARAGEAGRGFAVVAAEVKSLAQDSRASAENIAEMISALQSKASKANDAIKTAGNVVVEGSDALKETLGAFTKIADSVEDITKNAMDVASASEEQAASVEEITASVNEVSGLIQNTSKEAGNAAAATEEASASLEQISKVISNVSSIAESISREMAQFKV</sequence>
<dbReference type="PROSITE" id="PS50111">
    <property type="entry name" value="CHEMOTAXIS_TRANSDUC_2"/>
    <property type="match status" value="1"/>
</dbReference>
<dbReference type="Proteomes" id="UP000245934">
    <property type="component" value="Unassembled WGS sequence"/>
</dbReference>
<dbReference type="CDD" id="cd00130">
    <property type="entry name" value="PAS"/>
    <property type="match status" value="1"/>
</dbReference>
<evidence type="ECO:0008006" key="11">
    <source>
        <dbReference type="Google" id="ProtNLM"/>
    </source>
</evidence>
<organism evidence="9 10">
    <name type="scientific">Methanospirillum stamsii</name>
    <dbReference type="NCBI Taxonomy" id="1277351"/>
    <lineage>
        <taxon>Archaea</taxon>
        <taxon>Methanobacteriati</taxon>
        <taxon>Methanobacteriota</taxon>
        <taxon>Stenosarchaea group</taxon>
        <taxon>Methanomicrobia</taxon>
        <taxon>Methanomicrobiales</taxon>
        <taxon>Methanospirillaceae</taxon>
        <taxon>Methanospirillum</taxon>
    </lineage>
</organism>
<dbReference type="SUPFAM" id="SSF55785">
    <property type="entry name" value="PYP-like sensor domain (PAS domain)"/>
    <property type="match status" value="2"/>
</dbReference>
<gene>
    <name evidence="9" type="ORF">DLD82_08400</name>
</gene>
<dbReference type="Pfam" id="PF18947">
    <property type="entry name" value="HAMP_2"/>
    <property type="match status" value="3"/>
</dbReference>
<dbReference type="PANTHER" id="PTHR32089:SF112">
    <property type="entry name" value="LYSOZYME-LIKE PROTEIN-RELATED"/>
    <property type="match status" value="1"/>
</dbReference>
<dbReference type="PROSITE" id="PS50192">
    <property type="entry name" value="T_SNARE"/>
    <property type="match status" value="1"/>
</dbReference>
<dbReference type="Gene3D" id="1.10.287.950">
    <property type="entry name" value="Methyl-accepting chemotaxis protein"/>
    <property type="match status" value="1"/>
</dbReference>
<dbReference type="SMART" id="SM00283">
    <property type="entry name" value="MA"/>
    <property type="match status" value="1"/>
</dbReference>
<dbReference type="GO" id="GO:0007165">
    <property type="term" value="P:signal transduction"/>
    <property type="evidence" value="ECO:0007669"/>
    <property type="project" value="UniProtKB-KW"/>
</dbReference>
<evidence type="ECO:0000256" key="5">
    <source>
        <dbReference type="PROSITE-ProRule" id="PRU00284"/>
    </source>
</evidence>
<dbReference type="InterPro" id="IPR004089">
    <property type="entry name" value="MCPsignal_dom"/>
</dbReference>
<dbReference type="Gene3D" id="1.20.120.1530">
    <property type="match status" value="3"/>
</dbReference>
<dbReference type="AlphaFoldDB" id="A0A2V2N2W4"/>
<feature type="domain" description="T-SNARE coiled-coil homology" evidence="7">
    <location>
        <begin position="881"/>
        <end position="943"/>
    </location>
</feature>
<feature type="domain" description="Methyl-accepting transducer" evidence="6">
    <location>
        <begin position="694"/>
        <end position="930"/>
    </location>
</feature>
<name>A0A2V2N2W4_9EURY</name>
<dbReference type="PANTHER" id="PTHR32089">
    <property type="entry name" value="METHYL-ACCEPTING CHEMOTAXIS PROTEIN MCPB"/>
    <property type="match status" value="1"/>
</dbReference>
<dbReference type="InterPro" id="IPR003660">
    <property type="entry name" value="HAMP_dom"/>
</dbReference>
<dbReference type="EMBL" id="QGMZ01000016">
    <property type="protein sequence ID" value="PWR74594.1"/>
    <property type="molecule type" value="Genomic_DNA"/>
</dbReference>
<keyword evidence="2" id="KW-0472">Membrane</keyword>
<keyword evidence="3 5" id="KW-0807">Transducer</keyword>
<evidence type="ECO:0000259" key="6">
    <source>
        <dbReference type="PROSITE" id="PS50111"/>
    </source>
</evidence>
<protein>
    <recommendedName>
        <fullName evidence="11">Methyl-accepting chemotaxis protein</fullName>
    </recommendedName>
</protein>
<comment type="subcellular location">
    <subcellularLocation>
        <location evidence="1">Cell inner membrane</location>
        <topology evidence="1">Multi-pass membrane protein</topology>
    </subcellularLocation>
</comment>
<evidence type="ECO:0000259" key="7">
    <source>
        <dbReference type="PROSITE" id="PS50192"/>
    </source>
</evidence>
<dbReference type="InterPro" id="IPR000727">
    <property type="entry name" value="T_SNARE_dom"/>
</dbReference>
<comment type="similarity">
    <text evidence="4">Belongs to the methyl-accepting chemotaxis (MCP) protein family.</text>
</comment>
<dbReference type="InterPro" id="IPR035965">
    <property type="entry name" value="PAS-like_dom_sf"/>
</dbReference>
<dbReference type="SMART" id="SM00304">
    <property type="entry name" value="HAMP"/>
    <property type="match status" value="3"/>
</dbReference>
<dbReference type="InterPro" id="IPR041395">
    <property type="entry name" value="McpB_HAMP_3rd"/>
</dbReference>
<dbReference type="PROSITE" id="PS50885">
    <property type="entry name" value="HAMP"/>
    <property type="match status" value="1"/>
</dbReference>
<evidence type="ECO:0000256" key="3">
    <source>
        <dbReference type="ARBA" id="ARBA00023224"/>
    </source>
</evidence>
<dbReference type="Pfam" id="PF13426">
    <property type="entry name" value="PAS_9"/>
    <property type="match status" value="1"/>
</dbReference>
<keyword evidence="2" id="KW-1003">Cell membrane</keyword>
<dbReference type="Pfam" id="PF18575">
    <property type="entry name" value="HAMP_N3"/>
    <property type="match status" value="1"/>
</dbReference>
<evidence type="ECO:0000259" key="8">
    <source>
        <dbReference type="PROSITE" id="PS50885"/>
    </source>
</evidence>
<accession>A0A2V2N2W4</accession>
<evidence type="ECO:0000313" key="9">
    <source>
        <dbReference type="EMBL" id="PWR74594.1"/>
    </source>
</evidence>
<keyword evidence="10" id="KW-1185">Reference proteome</keyword>
<evidence type="ECO:0000256" key="1">
    <source>
        <dbReference type="ARBA" id="ARBA00004429"/>
    </source>
</evidence>
<dbReference type="GO" id="GO:0005886">
    <property type="term" value="C:plasma membrane"/>
    <property type="evidence" value="ECO:0007669"/>
    <property type="project" value="UniProtKB-SubCell"/>
</dbReference>
<proteinExistence type="inferred from homology"/>
<dbReference type="Gene3D" id="3.30.450.20">
    <property type="entry name" value="PAS domain"/>
    <property type="match status" value="1"/>
</dbReference>
<feature type="domain" description="HAMP" evidence="8">
    <location>
        <begin position="304"/>
        <end position="356"/>
    </location>
</feature>
<dbReference type="InterPro" id="IPR000014">
    <property type="entry name" value="PAS"/>
</dbReference>
<evidence type="ECO:0000256" key="2">
    <source>
        <dbReference type="ARBA" id="ARBA00022519"/>
    </source>
</evidence>